<feature type="signal peptide" evidence="1">
    <location>
        <begin position="1"/>
        <end position="17"/>
    </location>
</feature>
<organism evidence="2 3">
    <name type="scientific">Duganella sacchari</name>
    <dbReference type="NCBI Taxonomy" id="551987"/>
    <lineage>
        <taxon>Bacteria</taxon>
        <taxon>Pseudomonadati</taxon>
        <taxon>Pseudomonadota</taxon>
        <taxon>Betaproteobacteria</taxon>
        <taxon>Burkholderiales</taxon>
        <taxon>Oxalobacteraceae</taxon>
        <taxon>Telluria group</taxon>
        <taxon>Duganella</taxon>
    </lineage>
</organism>
<reference evidence="3" key="1">
    <citation type="submission" date="2016-11" db="EMBL/GenBank/DDBJ databases">
        <authorList>
            <person name="Varghese N."/>
            <person name="Submissions S."/>
        </authorList>
    </citation>
    <scope>NUCLEOTIDE SEQUENCE [LARGE SCALE GENOMIC DNA]</scope>
    <source>
        <strain evidence="3">Sac-22</strain>
    </source>
</reference>
<proteinExistence type="predicted"/>
<dbReference type="Proteomes" id="UP000184339">
    <property type="component" value="Unassembled WGS sequence"/>
</dbReference>
<evidence type="ECO:0000313" key="2">
    <source>
        <dbReference type="EMBL" id="SHM85490.1"/>
    </source>
</evidence>
<gene>
    <name evidence="2" type="ORF">SAMN05192549_10315</name>
</gene>
<keyword evidence="3" id="KW-1185">Reference proteome</keyword>
<dbReference type="OrthoDB" id="9149049at2"/>
<evidence type="ECO:0000256" key="1">
    <source>
        <dbReference type="SAM" id="SignalP"/>
    </source>
</evidence>
<dbReference type="AlphaFoldDB" id="A0A1M7M4J8"/>
<evidence type="ECO:0000313" key="3">
    <source>
        <dbReference type="Proteomes" id="UP000184339"/>
    </source>
</evidence>
<evidence type="ECO:0008006" key="4">
    <source>
        <dbReference type="Google" id="ProtNLM"/>
    </source>
</evidence>
<dbReference type="STRING" id="551987.SAMN05192549_10315"/>
<accession>A0A1M7M4J8</accession>
<dbReference type="EMBL" id="FRCX01000003">
    <property type="protein sequence ID" value="SHM85490.1"/>
    <property type="molecule type" value="Genomic_DNA"/>
</dbReference>
<protein>
    <recommendedName>
        <fullName evidence="4">Peptidase M61 catalytic domain-containing protein</fullName>
    </recommendedName>
</protein>
<dbReference type="RefSeq" id="WP_139260392.1">
    <property type="nucleotide sequence ID" value="NZ_FRCX01000003.1"/>
</dbReference>
<name>A0A1M7M4J8_9BURK</name>
<feature type="chain" id="PRO_5012364790" description="Peptidase M61 catalytic domain-containing protein" evidence="1">
    <location>
        <begin position="18"/>
        <end position="545"/>
    </location>
</feature>
<keyword evidence="1" id="KW-0732">Signal</keyword>
<sequence>MKYWLPLLTLATGAASAQTVTATLSVIEQNALELRYDVPAACQSLEFINDGIRPQDAASIRAEWQPADDCATVDGQHVQRKAPSCGSLRFRIPASTRNLDRIYPWAYPVGEGFFAHTSVYAVAPSCGPVNWKFSAPGTVVLDGVVGGTQASAPATQERVNTLAVVLLLKQSSATTHMGPGFTQDDERFVTDTLRDTTGYLHRALPGLTIPSPYVVASVSPNPYSWRGDVANRTMIRLTFPVSPSPEMQSNVRTLIAHEASHLSQPYEWTDAWGDDGAMFHEGGAEFLRWSASATLGWLSNAKLKDELESAFTDCLVTSNGKSWRRTVNRQWGRTPYACGLAFHAIGLEGRGDGQKAALALRDYYRDAADQHAASFAQLECRAGEQCRKRWLASLGSDEPVAAIFADYAKTPGALIRPAAAWSPSFSTSIANLMMNQFMRADCNGGVSYYSEPSAFHIAAGPACKALRVDMIVTGVEGQPFNAGRLASQAAKNACDARHEVTLNLKNGDTVNVACNGFDVPAEPYDVDIDAALKRLTGARPVPRLP</sequence>